<evidence type="ECO:0000313" key="1">
    <source>
        <dbReference type="EMBL" id="VDM60542.1"/>
    </source>
</evidence>
<reference evidence="3" key="1">
    <citation type="submission" date="2017-02" db="UniProtKB">
        <authorList>
            <consortium name="WormBaseParasite"/>
        </authorList>
    </citation>
    <scope>IDENTIFICATION</scope>
</reference>
<dbReference type="Proteomes" id="UP000267027">
    <property type="component" value="Unassembled WGS sequence"/>
</dbReference>
<name>A0A0R3PT85_ANGCS</name>
<protein>
    <submittedName>
        <fullName evidence="3">TMV resistance protein N-like</fullName>
    </submittedName>
</protein>
<dbReference type="WBParaSite" id="ACOC_0000895601-mRNA-1">
    <property type="protein sequence ID" value="ACOC_0000895601-mRNA-1"/>
    <property type="gene ID" value="ACOC_0000895601"/>
</dbReference>
<reference evidence="1 2" key="2">
    <citation type="submission" date="2018-11" db="EMBL/GenBank/DDBJ databases">
        <authorList>
            <consortium name="Pathogen Informatics"/>
        </authorList>
    </citation>
    <scope>NUCLEOTIDE SEQUENCE [LARGE SCALE GENOMIC DNA]</scope>
    <source>
        <strain evidence="1 2">Costa Rica</strain>
    </source>
</reference>
<gene>
    <name evidence="1" type="ORF">ACOC_LOCUS8957</name>
</gene>
<dbReference type="AlphaFoldDB" id="A0A0R3PT85"/>
<dbReference type="EMBL" id="UYYA01004228">
    <property type="protein sequence ID" value="VDM60542.1"/>
    <property type="molecule type" value="Genomic_DNA"/>
</dbReference>
<keyword evidence="2" id="KW-1185">Reference proteome</keyword>
<sequence>MLEICDVKTVDLLTSAISMNTRNSRWYAVFTISLEKIGIDDDALEIDLSKALLADEDKLLELVQKKFDEMNCQKPIIEHQCKRFKLALAQTLGIIGSSIEEYSTDVGRLISEEHEVSTYGTAHIGSGDELLDDTFNTESENQLFVQFFYVSFLMFF</sequence>
<evidence type="ECO:0000313" key="3">
    <source>
        <dbReference type="WBParaSite" id="ACOC_0000895601-mRNA-1"/>
    </source>
</evidence>
<evidence type="ECO:0000313" key="2">
    <source>
        <dbReference type="Proteomes" id="UP000267027"/>
    </source>
</evidence>
<proteinExistence type="predicted"/>
<organism evidence="3">
    <name type="scientific">Angiostrongylus costaricensis</name>
    <name type="common">Nematode worm</name>
    <dbReference type="NCBI Taxonomy" id="334426"/>
    <lineage>
        <taxon>Eukaryota</taxon>
        <taxon>Metazoa</taxon>
        <taxon>Ecdysozoa</taxon>
        <taxon>Nematoda</taxon>
        <taxon>Chromadorea</taxon>
        <taxon>Rhabditida</taxon>
        <taxon>Rhabditina</taxon>
        <taxon>Rhabditomorpha</taxon>
        <taxon>Strongyloidea</taxon>
        <taxon>Metastrongylidae</taxon>
        <taxon>Angiostrongylus</taxon>
    </lineage>
</organism>
<accession>A0A0R3PT85</accession>